<evidence type="ECO:0008006" key="4">
    <source>
        <dbReference type="Google" id="ProtNLM"/>
    </source>
</evidence>
<name>A0ABQ3VQF6_9CHLR</name>
<accession>A0ABQ3VQF6</accession>
<feature type="transmembrane region" description="Helical" evidence="1">
    <location>
        <begin position="132"/>
        <end position="156"/>
    </location>
</feature>
<sequence length="258" mass="28526">MCLVVVMTTSSMRTSFLTLVFAGTAILINLIFNRRQLSVSRSRTVLNDLKKETPESLFSERSLFHECFEEGKEYRVPVGLRRIWRTGRGSVWGPLLIGLFGLGLLIAGVFVIDPGEGYPPGASLNGSLQTWHGWIHGINGLLFFNVVLPAACFVLSRRFAADPQSHRWARYSWMTGALILVLSIPISTFILPFAVYAGLPVGDGFVQRIEIIMGWGWMALTALHLLREVRKARVGQNLKTPASEALVGAESEQPPSLS</sequence>
<evidence type="ECO:0000313" key="2">
    <source>
        <dbReference type="EMBL" id="GHO88497.1"/>
    </source>
</evidence>
<keyword evidence="1" id="KW-0472">Membrane</keyword>
<feature type="transmembrane region" description="Helical" evidence="1">
    <location>
        <begin position="177"/>
        <end position="199"/>
    </location>
</feature>
<keyword evidence="1" id="KW-1133">Transmembrane helix</keyword>
<dbReference type="Proteomes" id="UP000635565">
    <property type="component" value="Unassembled WGS sequence"/>
</dbReference>
<dbReference type="EMBL" id="BNJJ01000025">
    <property type="protein sequence ID" value="GHO88497.1"/>
    <property type="molecule type" value="Genomic_DNA"/>
</dbReference>
<evidence type="ECO:0000256" key="1">
    <source>
        <dbReference type="SAM" id="Phobius"/>
    </source>
</evidence>
<gene>
    <name evidence="2" type="ORF">KSZ_65030</name>
</gene>
<organism evidence="2 3">
    <name type="scientific">Dictyobacter formicarum</name>
    <dbReference type="NCBI Taxonomy" id="2778368"/>
    <lineage>
        <taxon>Bacteria</taxon>
        <taxon>Bacillati</taxon>
        <taxon>Chloroflexota</taxon>
        <taxon>Ktedonobacteria</taxon>
        <taxon>Ktedonobacterales</taxon>
        <taxon>Dictyobacteraceae</taxon>
        <taxon>Dictyobacter</taxon>
    </lineage>
</organism>
<dbReference type="InterPro" id="IPR009339">
    <property type="entry name" value="DUF998"/>
</dbReference>
<feature type="transmembrane region" description="Helical" evidence="1">
    <location>
        <begin position="12"/>
        <end position="32"/>
    </location>
</feature>
<evidence type="ECO:0000313" key="3">
    <source>
        <dbReference type="Proteomes" id="UP000635565"/>
    </source>
</evidence>
<protein>
    <recommendedName>
        <fullName evidence="4">DUF998 domain-containing protein</fullName>
    </recommendedName>
</protein>
<comment type="caution">
    <text evidence="2">The sequence shown here is derived from an EMBL/GenBank/DDBJ whole genome shotgun (WGS) entry which is preliminary data.</text>
</comment>
<feature type="transmembrane region" description="Helical" evidence="1">
    <location>
        <begin position="91"/>
        <end position="112"/>
    </location>
</feature>
<reference evidence="2 3" key="1">
    <citation type="journal article" date="2021" name="Int. J. Syst. Evol. Microbiol.">
        <title>Reticulibacter mediterranei gen. nov., sp. nov., within the new family Reticulibacteraceae fam. nov., and Ktedonospora formicarum gen. nov., sp. nov., Ktedonobacter robiniae sp. nov., Dictyobacter formicarum sp. nov. and Dictyobacter arantiisoli sp. nov., belonging to the class Ktedonobacteria.</title>
        <authorList>
            <person name="Yabe S."/>
            <person name="Zheng Y."/>
            <person name="Wang C.M."/>
            <person name="Sakai Y."/>
            <person name="Abe K."/>
            <person name="Yokota A."/>
            <person name="Donadio S."/>
            <person name="Cavaletti L."/>
            <person name="Monciardini P."/>
        </authorList>
    </citation>
    <scope>NUCLEOTIDE SEQUENCE [LARGE SCALE GENOMIC DNA]</scope>
    <source>
        <strain evidence="2 3">SOSP1-9</strain>
    </source>
</reference>
<dbReference type="Pfam" id="PF06197">
    <property type="entry name" value="DUF998"/>
    <property type="match status" value="1"/>
</dbReference>
<keyword evidence="3" id="KW-1185">Reference proteome</keyword>
<proteinExistence type="predicted"/>
<keyword evidence="1" id="KW-0812">Transmembrane</keyword>
<feature type="transmembrane region" description="Helical" evidence="1">
    <location>
        <begin position="205"/>
        <end position="226"/>
    </location>
</feature>